<sequence>MSYDDLRPWDRQPRETEKAYAAFKAYLDMSADGGERNLSELARRLSKSRQLLTGWKSRHHWGDRCLAWDKTVMEAERKAAIKERKKMVKRHIGVAMALQSKAVEALKHADVDEAGLKDIVTMIVQGVKIERLTRDAAEQEQTGEKLGSADLLAKVLEKVWKTQDEEAADNEQH</sequence>
<proteinExistence type="predicted"/>
<evidence type="ECO:0000313" key="1">
    <source>
        <dbReference type="EMBL" id="SHJ23599.1"/>
    </source>
</evidence>
<organism evidence="1 2">
    <name type="scientific">Propionispora hippei DSM 15287</name>
    <dbReference type="NCBI Taxonomy" id="1123003"/>
    <lineage>
        <taxon>Bacteria</taxon>
        <taxon>Bacillati</taxon>
        <taxon>Bacillota</taxon>
        <taxon>Negativicutes</taxon>
        <taxon>Selenomonadales</taxon>
        <taxon>Sporomusaceae</taxon>
        <taxon>Propionispora</taxon>
    </lineage>
</organism>
<gene>
    <name evidence="1" type="ORF">SAMN02745170_02042</name>
</gene>
<name>A0A1M6HN42_9FIRM</name>
<dbReference type="EMBL" id="FQZD01000014">
    <property type="protein sequence ID" value="SHJ23599.1"/>
    <property type="molecule type" value="Genomic_DNA"/>
</dbReference>
<accession>A0A1M6HN42</accession>
<evidence type="ECO:0000313" key="2">
    <source>
        <dbReference type="Proteomes" id="UP000322917"/>
    </source>
</evidence>
<reference evidence="1 2" key="1">
    <citation type="submission" date="2016-11" db="EMBL/GenBank/DDBJ databases">
        <authorList>
            <person name="Varghese N."/>
            <person name="Submissions S."/>
        </authorList>
    </citation>
    <scope>NUCLEOTIDE SEQUENCE [LARGE SCALE GENOMIC DNA]</scope>
    <source>
        <strain evidence="1 2">DSM 15287</strain>
    </source>
</reference>
<dbReference type="Proteomes" id="UP000322917">
    <property type="component" value="Unassembled WGS sequence"/>
</dbReference>
<protein>
    <submittedName>
        <fullName evidence="1">Uncharacterized protein</fullName>
    </submittedName>
</protein>
<dbReference type="AlphaFoldDB" id="A0A1M6HN42"/>
<keyword evidence="2" id="KW-1185">Reference proteome</keyword>